<sequence>MNIPGSLMGPSLLGCAREYAIATDTRTRTTAVMAMQQRLASRRVHSGAHRSTCRRAAVVCRASAVVQPYEVKALVNDKGFTFIDVRTPEEHAEGAKRYMKSMPVAFMSEKGPRMNNRFKQEFVEMFPNKMSRVLIACDDGTDRTELAYGMIEELGYSSVKVVEGGIFAVLEVDPLDAKDKAPKWRLVGQTSGVRYAFNDGAGAQKGDFDDGA</sequence>
<gene>
    <name evidence="2" type="ORF">HaLaN_10041</name>
</gene>
<dbReference type="SUPFAM" id="SSF52821">
    <property type="entry name" value="Rhodanese/Cell cycle control phosphatase"/>
    <property type="match status" value="1"/>
</dbReference>
<dbReference type="Pfam" id="PF00581">
    <property type="entry name" value="Rhodanese"/>
    <property type="match status" value="1"/>
</dbReference>
<dbReference type="PANTHER" id="PTHR44086">
    <property type="entry name" value="THIOSULFATE SULFURTRANSFERASE RDL2, MITOCHONDRIAL-RELATED"/>
    <property type="match status" value="1"/>
</dbReference>
<dbReference type="AlphaFoldDB" id="A0A699YV58"/>
<evidence type="ECO:0000313" key="3">
    <source>
        <dbReference type="Proteomes" id="UP000485058"/>
    </source>
</evidence>
<dbReference type="EMBL" id="BLLF01000682">
    <property type="protein sequence ID" value="GFH14063.1"/>
    <property type="molecule type" value="Genomic_DNA"/>
</dbReference>
<protein>
    <submittedName>
        <fullName evidence="2">Rhodanese domain-containing protein</fullName>
    </submittedName>
</protein>
<dbReference type="PROSITE" id="PS50206">
    <property type="entry name" value="RHODANESE_3"/>
    <property type="match status" value="1"/>
</dbReference>
<keyword evidence="3" id="KW-1185">Reference proteome</keyword>
<accession>A0A699YV58</accession>
<evidence type="ECO:0000313" key="2">
    <source>
        <dbReference type="EMBL" id="GFH14063.1"/>
    </source>
</evidence>
<dbReference type="GO" id="GO:0004792">
    <property type="term" value="F:thiosulfate-cyanide sulfurtransferase activity"/>
    <property type="evidence" value="ECO:0007669"/>
    <property type="project" value="TreeGrafter"/>
</dbReference>
<reference evidence="2 3" key="1">
    <citation type="submission" date="2020-02" db="EMBL/GenBank/DDBJ databases">
        <title>Draft genome sequence of Haematococcus lacustris strain NIES-144.</title>
        <authorList>
            <person name="Morimoto D."/>
            <person name="Nakagawa S."/>
            <person name="Yoshida T."/>
            <person name="Sawayama S."/>
        </authorList>
    </citation>
    <scope>NUCLEOTIDE SEQUENCE [LARGE SCALE GENOMIC DNA]</scope>
    <source>
        <strain evidence="2 3">NIES-144</strain>
    </source>
</reference>
<dbReference type="Gene3D" id="3.40.250.10">
    <property type="entry name" value="Rhodanese-like domain"/>
    <property type="match status" value="1"/>
</dbReference>
<dbReference type="PANTHER" id="PTHR44086:SF13">
    <property type="entry name" value="THIOSULFATE SULFURTRANSFERASE PSPE"/>
    <property type="match status" value="1"/>
</dbReference>
<proteinExistence type="predicted"/>
<dbReference type="InterPro" id="IPR001763">
    <property type="entry name" value="Rhodanese-like_dom"/>
</dbReference>
<dbReference type="CDD" id="cd00158">
    <property type="entry name" value="RHOD"/>
    <property type="match status" value="1"/>
</dbReference>
<feature type="domain" description="Rhodanese" evidence="1">
    <location>
        <begin position="76"/>
        <end position="178"/>
    </location>
</feature>
<name>A0A699YV58_HAELA</name>
<organism evidence="2 3">
    <name type="scientific">Haematococcus lacustris</name>
    <name type="common">Green alga</name>
    <name type="synonym">Haematococcus pluvialis</name>
    <dbReference type="NCBI Taxonomy" id="44745"/>
    <lineage>
        <taxon>Eukaryota</taxon>
        <taxon>Viridiplantae</taxon>
        <taxon>Chlorophyta</taxon>
        <taxon>core chlorophytes</taxon>
        <taxon>Chlorophyceae</taxon>
        <taxon>CS clade</taxon>
        <taxon>Chlamydomonadales</taxon>
        <taxon>Haematococcaceae</taxon>
        <taxon>Haematococcus</taxon>
    </lineage>
</organism>
<comment type="caution">
    <text evidence="2">The sequence shown here is derived from an EMBL/GenBank/DDBJ whole genome shotgun (WGS) entry which is preliminary data.</text>
</comment>
<evidence type="ECO:0000259" key="1">
    <source>
        <dbReference type="PROSITE" id="PS50206"/>
    </source>
</evidence>
<dbReference type="InterPro" id="IPR036873">
    <property type="entry name" value="Rhodanese-like_dom_sf"/>
</dbReference>
<dbReference type="Proteomes" id="UP000485058">
    <property type="component" value="Unassembled WGS sequence"/>
</dbReference>